<gene>
    <name evidence="2" type="ORF">J8F10_35390</name>
</gene>
<name>A0ABS5C3I7_9BACT</name>
<comment type="caution">
    <text evidence="2">The sequence shown here is derived from an EMBL/GenBank/DDBJ whole genome shotgun (WGS) entry which is preliminary data.</text>
</comment>
<feature type="region of interest" description="Disordered" evidence="1">
    <location>
        <begin position="204"/>
        <end position="228"/>
    </location>
</feature>
<evidence type="ECO:0000256" key="1">
    <source>
        <dbReference type="SAM" id="MobiDB-lite"/>
    </source>
</evidence>
<proteinExistence type="predicted"/>
<evidence type="ECO:0000313" key="2">
    <source>
        <dbReference type="EMBL" id="MBP3960539.1"/>
    </source>
</evidence>
<protein>
    <recommendedName>
        <fullName evidence="4">Ser-Thr-rich glycosyl-phosphatidyl-inositol-anchored membrane family protein</fullName>
    </recommendedName>
</protein>
<dbReference type="RefSeq" id="WP_210662686.1">
    <property type="nucleotide sequence ID" value="NZ_JAGKQQ010000002.1"/>
</dbReference>
<sequence length="587" mass="61939">MTFAAAALLGLTMGQPVGSDYHAMNARNIKLPIDYKKDRKTIRHVVLYVARNGENTWYQEGFVTPDKDAFVFVAKDDGVYWFKMQIVDLKGNKDPAELTSDPPDLKMVVDTTAPQVRVTDAKRNGAEIVVKWAIEDKFPNDAGTKVHFRATNNPNGFWQEVTIHPSSPNGVGFSSGITEGVTVKITAVDVAKNVTEITHDFPAGNANASTSLKETPPAPPAGTGAVGAGAFTPPPPSNLVPAGPGPGTPIGPPIIPPGPGPVSPQPPVVPTFKPEPPAGTPLPSNPLPGTPPFTGQGQPLPSNPPLTGGPVQTGGPQPLATVDPKAPPLPAPGGATPAGGWNGGTNPMVELTRAQAINYPKFDLGFDLEQRGPSGISRVDLWVTRDDGRSWSKWSQHDGKGGAVRVSLDAKENPQIEGTYGFRLVPVSGAGLSEREPAAGDAPDMRVVLDVTPPQLELFAPVSDPNALDTLIIQWKASDRNFGDDPITLEWSDSATGPWKPVAATGNEPVVRATGMDAPIAKRLANTGQYGWRVPVGVPARVYLKATARDAAGNVKEIVTREPILVDLTKPRAKINGIVSPPIVPRQ</sequence>
<feature type="region of interest" description="Disordered" evidence="1">
    <location>
        <begin position="244"/>
        <end position="326"/>
    </location>
</feature>
<organism evidence="2 3">
    <name type="scientific">Gemmata palustris</name>
    <dbReference type="NCBI Taxonomy" id="2822762"/>
    <lineage>
        <taxon>Bacteria</taxon>
        <taxon>Pseudomonadati</taxon>
        <taxon>Planctomycetota</taxon>
        <taxon>Planctomycetia</taxon>
        <taxon>Gemmatales</taxon>
        <taxon>Gemmataceae</taxon>
        <taxon>Gemmata</taxon>
    </lineage>
</organism>
<accession>A0ABS5C3I7</accession>
<feature type="compositionally biased region" description="Low complexity" evidence="1">
    <location>
        <begin position="292"/>
        <end position="319"/>
    </location>
</feature>
<evidence type="ECO:0000313" key="3">
    <source>
        <dbReference type="Proteomes" id="UP000676565"/>
    </source>
</evidence>
<dbReference type="Proteomes" id="UP000676565">
    <property type="component" value="Unassembled WGS sequence"/>
</dbReference>
<feature type="compositionally biased region" description="Pro residues" evidence="1">
    <location>
        <begin position="244"/>
        <end position="291"/>
    </location>
</feature>
<evidence type="ECO:0008006" key="4">
    <source>
        <dbReference type="Google" id="ProtNLM"/>
    </source>
</evidence>
<reference evidence="2 3" key="1">
    <citation type="submission" date="2021-04" db="EMBL/GenBank/DDBJ databases">
        <authorList>
            <person name="Ivanova A."/>
        </authorList>
    </citation>
    <scope>NUCLEOTIDE SEQUENCE [LARGE SCALE GENOMIC DNA]</scope>
    <source>
        <strain evidence="2 3">G18</strain>
    </source>
</reference>
<keyword evidence="3" id="KW-1185">Reference proteome</keyword>
<dbReference type="EMBL" id="JAGKQQ010000002">
    <property type="protein sequence ID" value="MBP3960539.1"/>
    <property type="molecule type" value="Genomic_DNA"/>
</dbReference>